<dbReference type="OrthoDB" id="1904211at2"/>
<keyword evidence="1" id="KW-0805">Transcription regulation</keyword>
<dbReference type="RefSeq" id="WP_090868876.1">
    <property type="nucleotide sequence ID" value="NZ_FOHE01000006.1"/>
</dbReference>
<proteinExistence type="predicted"/>
<dbReference type="Gene3D" id="1.10.10.10">
    <property type="entry name" value="Winged helix-like DNA-binding domain superfamily/Winged helix DNA-binding domain"/>
    <property type="match status" value="1"/>
</dbReference>
<evidence type="ECO:0000313" key="6">
    <source>
        <dbReference type="Proteomes" id="UP000198618"/>
    </source>
</evidence>
<dbReference type="PANTHER" id="PTHR42756">
    <property type="entry name" value="TRANSCRIPTIONAL REGULATOR, MARR"/>
    <property type="match status" value="1"/>
</dbReference>
<dbReference type="STRING" id="930131.SAMN05216389_106176"/>
<evidence type="ECO:0000259" key="4">
    <source>
        <dbReference type="PROSITE" id="PS50995"/>
    </source>
</evidence>
<dbReference type="Pfam" id="PF01047">
    <property type="entry name" value="MarR"/>
    <property type="match status" value="1"/>
</dbReference>
<dbReference type="GO" id="GO:0003677">
    <property type="term" value="F:DNA binding"/>
    <property type="evidence" value="ECO:0007669"/>
    <property type="project" value="UniProtKB-KW"/>
</dbReference>
<dbReference type="SUPFAM" id="SSF46785">
    <property type="entry name" value="Winged helix' DNA-binding domain"/>
    <property type="match status" value="1"/>
</dbReference>
<dbReference type="Proteomes" id="UP000198618">
    <property type="component" value="Unassembled WGS sequence"/>
</dbReference>
<dbReference type="PANTHER" id="PTHR42756:SF1">
    <property type="entry name" value="TRANSCRIPTIONAL REPRESSOR OF EMRAB OPERON"/>
    <property type="match status" value="1"/>
</dbReference>
<keyword evidence="3" id="KW-0804">Transcription</keyword>
<evidence type="ECO:0000256" key="1">
    <source>
        <dbReference type="ARBA" id="ARBA00023015"/>
    </source>
</evidence>
<dbReference type="InterPro" id="IPR000835">
    <property type="entry name" value="HTH_MarR-typ"/>
</dbReference>
<dbReference type="GO" id="GO:0003700">
    <property type="term" value="F:DNA-binding transcription factor activity"/>
    <property type="evidence" value="ECO:0007669"/>
    <property type="project" value="InterPro"/>
</dbReference>
<dbReference type="EMBL" id="FOHE01000006">
    <property type="protein sequence ID" value="SET17610.1"/>
    <property type="molecule type" value="Genomic_DNA"/>
</dbReference>
<feature type="domain" description="HTH marR-type" evidence="4">
    <location>
        <begin position="3"/>
        <end position="133"/>
    </location>
</feature>
<accession>A0A1I0CES7</accession>
<protein>
    <submittedName>
        <fullName evidence="5">DNA-binding transcriptional regulator, MarR family</fullName>
    </submittedName>
</protein>
<dbReference type="InterPro" id="IPR036388">
    <property type="entry name" value="WH-like_DNA-bd_sf"/>
</dbReference>
<evidence type="ECO:0000313" key="5">
    <source>
        <dbReference type="EMBL" id="SET17610.1"/>
    </source>
</evidence>
<dbReference type="InterPro" id="IPR036390">
    <property type="entry name" value="WH_DNA-bd_sf"/>
</dbReference>
<evidence type="ECO:0000256" key="3">
    <source>
        <dbReference type="ARBA" id="ARBA00023163"/>
    </source>
</evidence>
<evidence type="ECO:0000256" key="2">
    <source>
        <dbReference type="ARBA" id="ARBA00023125"/>
    </source>
</evidence>
<gene>
    <name evidence="5" type="ORF">SAMN05216389_106176</name>
</gene>
<dbReference type="PROSITE" id="PS50995">
    <property type="entry name" value="HTH_MARR_2"/>
    <property type="match status" value="1"/>
</dbReference>
<keyword evidence="6" id="KW-1185">Reference proteome</keyword>
<dbReference type="SMART" id="SM00347">
    <property type="entry name" value="HTH_MARR"/>
    <property type="match status" value="1"/>
</dbReference>
<keyword evidence="2 5" id="KW-0238">DNA-binding</keyword>
<name>A0A1I0CES7_9BACI</name>
<reference evidence="5 6" key="1">
    <citation type="submission" date="2016-10" db="EMBL/GenBank/DDBJ databases">
        <authorList>
            <person name="de Groot N.N."/>
        </authorList>
    </citation>
    <scope>NUCLEOTIDE SEQUENCE [LARGE SCALE GENOMIC DNA]</scope>
    <source>
        <strain evidence="5 6">IBRC-M 10780</strain>
    </source>
</reference>
<dbReference type="AlphaFoldDB" id="A0A1I0CES7"/>
<sequence length="133" mass="15785">MSDQDFFHLLNQKVRFINKQLNDCLSQYGLYKSQWSVLFLLNKEGAMTQTEITHYFHVEAPTVTRTLKRMEANNWVKRVQGNDKRERLIDLTEMAKQRYGEIEKAISEQERKMVANLSNTEKQKLYNLLQKLG</sequence>
<dbReference type="PRINTS" id="PR00598">
    <property type="entry name" value="HTHMARR"/>
</dbReference>
<organism evidence="5 6">
    <name type="scientific">Oceanobacillus limi</name>
    <dbReference type="NCBI Taxonomy" id="930131"/>
    <lineage>
        <taxon>Bacteria</taxon>
        <taxon>Bacillati</taxon>
        <taxon>Bacillota</taxon>
        <taxon>Bacilli</taxon>
        <taxon>Bacillales</taxon>
        <taxon>Bacillaceae</taxon>
        <taxon>Oceanobacillus</taxon>
    </lineage>
</organism>